<evidence type="ECO:0000256" key="7">
    <source>
        <dbReference type="ARBA" id="ARBA00022840"/>
    </source>
</evidence>
<dbReference type="KEGG" id="fho:H9Q81_01900"/>
<dbReference type="InterPro" id="IPR001789">
    <property type="entry name" value="Sig_transdc_resp-reg_receiver"/>
</dbReference>
<organism evidence="18 19">
    <name type="scientific">Fusobacterium hominis</name>
    <dbReference type="NCBI Taxonomy" id="2764326"/>
    <lineage>
        <taxon>Bacteria</taxon>
        <taxon>Fusobacteriati</taxon>
        <taxon>Fusobacteriota</taxon>
        <taxon>Fusobacteriia</taxon>
        <taxon>Fusobacteriales</taxon>
        <taxon>Fusobacteriaceae</taxon>
        <taxon>Fusobacterium</taxon>
    </lineage>
</organism>
<evidence type="ECO:0000256" key="4">
    <source>
        <dbReference type="ARBA" id="ARBA00022491"/>
    </source>
</evidence>
<dbReference type="InterPro" id="IPR002197">
    <property type="entry name" value="HTH_Fis"/>
</dbReference>
<dbReference type="AlphaFoldDB" id="A0A7G9GZF5"/>
<dbReference type="InterPro" id="IPR027417">
    <property type="entry name" value="P-loop_NTPase"/>
</dbReference>
<keyword evidence="9" id="KW-0805">Transcription regulation</keyword>
<evidence type="ECO:0000256" key="10">
    <source>
        <dbReference type="ARBA" id="ARBA00023125"/>
    </source>
</evidence>
<dbReference type="Gene3D" id="3.40.50.2300">
    <property type="match status" value="1"/>
</dbReference>
<keyword evidence="8" id="KW-0902">Two-component regulatory system</keyword>
<dbReference type="GO" id="GO:0000160">
    <property type="term" value="P:phosphorelay signal transduction system"/>
    <property type="evidence" value="ECO:0007669"/>
    <property type="project" value="UniProtKB-KW"/>
</dbReference>
<evidence type="ECO:0000259" key="16">
    <source>
        <dbReference type="PROSITE" id="PS50045"/>
    </source>
</evidence>
<keyword evidence="5" id="KW-0597">Phosphoprotein</keyword>
<comment type="subcellular location">
    <subcellularLocation>
        <location evidence="1">Cytoplasm</location>
    </subcellularLocation>
</comment>
<evidence type="ECO:0000256" key="3">
    <source>
        <dbReference type="ARBA" id="ARBA00022490"/>
    </source>
</evidence>
<dbReference type="EMBL" id="CP060637">
    <property type="protein sequence ID" value="QNM16187.1"/>
    <property type="molecule type" value="Genomic_DNA"/>
</dbReference>
<dbReference type="PROSITE" id="PS50110">
    <property type="entry name" value="RESPONSE_REGULATORY"/>
    <property type="match status" value="1"/>
</dbReference>
<dbReference type="PANTHER" id="PTHR32071">
    <property type="entry name" value="TRANSCRIPTIONAL REGULATORY PROTEIN"/>
    <property type="match status" value="1"/>
</dbReference>
<dbReference type="Pfam" id="PF02954">
    <property type="entry name" value="HTH_8"/>
    <property type="match status" value="1"/>
</dbReference>
<keyword evidence="11" id="KW-0010">Activator</keyword>
<dbReference type="Pfam" id="PF00072">
    <property type="entry name" value="Response_reg"/>
    <property type="match status" value="1"/>
</dbReference>
<evidence type="ECO:0000256" key="12">
    <source>
        <dbReference type="ARBA" id="ARBA00023163"/>
    </source>
</evidence>
<dbReference type="SUPFAM" id="SSF52172">
    <property type="entry name" value="CheY-like"/>
    <property type="match status" value="1"/>
</dbReference>
<proteinExistence type="predicted"/>
<evidence type="ECO:0000256" key="1">
    <source>
        <dbReference type="ARBA" id="ARBA00004496"/>
    </source>
</evidence>
<dbReference type="Gene3D" id="1.10.8.60">
    <property type="match status" value="1"/>
</dbReference>
<dbReference type="GO" id="GO:0005524">
    <property type="term" value="F:ATP binding"/>
    <property type="evidence" value="ECO:0007669"/>
    <property type="project" value="UniProtKB-KW"/>
</dbReference>
<dbReference type="GO" id="GO:0006355">
    <property type="term" value="P:regulation of DNA-templated transcription"/>
    <property type="evidence" value="ECO:0007669"/>
    <property type="project" value="InterPro"/>
</dbReference>
<name>A0A7G9GZF5_9FUSO</name>
<dbReference type="InterPro" id="IPR058031">
    <property type="entry name" value="AAA_lid_NorR"/>
</dbReference>
<feature type="domain" description="Response regulatory" evidence="17">
    <location>
        <begin position="1"/>
        <end position="114"/>
    </location>
</feature>
<dbReference type="GO" id="GO:0005737">
    <property type="term" value="C:cytoplasm"/>
    <property type="evidence" value="ECO:0007669"/>
    <property type="project" value="UniProtKB-SubCell"/>
</dbReference>
<feature type="domain" description="Sigma-54 factor interaction" evidence="16">
    <location>
        <begin position="134"/>
        <end position="363"/>
    </location>
</feature>
<evidence type="ECO:0000256" key="15">
    <source>
        <dbReference type="PROSITE-ProRule" id="PRU00169"/>
    </source>
</evidence>
<dbReference type="SUPFAM" id="SSF52540">
    <property type="entry name" value="P-loop containing nucleoside triphosphate hydrolases"/>
    <property type="match status" value="1"/>
</dbReference>
<comment type="caution">
    <text evidence="15">Lacks conserved residue(s) required for the propagation of feature annotation.</text>
</comment>
<evidence type="ECO:0000259" key="17">
    <source>
        <dbReference type="PROSITE" id="PS50110"/>
    </source>
</evidence>
<evidence type="ECO:0000256" key="2">
    <source>
        <dbReference type="ARBA" id="ARBA00019059"/>
    </source>
</evidence>
<evidence type="ECO:0000256" key="14">
    <source>
        <dbReference type="ARBA" id="ARBA00031910"/>
    </source>
</evidence>
<dbReference type="PANTHER" id="PTHR32071:SF95">
    <property type="entry name" value="DNA-BINDING TRANSCRIPTIONAL REGULATOR NTRC"/>
    <property type="match status" value="1"/>
</dbReference>
<keyword evidence="6" id="KW-0547">Nucleotide-binding</keyword>
<keyword evidence="7" id="KW-0067">ATP-binding</keyword>
<dbReference type="FunFam" id="3.40.50.300:FF:000006">
    <property type="entry name" value="DNA-binding transcriptional regulator NtrC"/>
    <property type="match status" value="1"/>
</dbReference>
<dbReference type="InterPro" id="IPR002078">
    <property type="entry name" value="Sigma_54_int"/>
</dbReference>
<dbReference type="PROSITE" id="PS50045">
    <property type="entry name" value="SIGMA54_INTERACT_4"/>
    <property type="match status" value="1"/>
</dbReference>
<dbReference type="Pfam" id="PF00158">
    <property type="entry name" value="Sigma54_activat"/>
    <property type="match status" value="1"/>
</dbReference>
<keyword evidence="4" id="KW-0678">Repressor</keyword>
<dbReference type="InterPro" id="IPR009057">
    <property type="entry name" value="Homeodomain-like_sf"/>
</dbReference>
<dbReference type="GO" id="GO:0043565">
    <property type="term" value="F:sequence-specific DNA binding"/>
    <property type="evidence" value="ECO:0007669"/>
    <property type="project" value="InterPro"/>
</dbReference>
<gene>
    <name evidence="18" type="ORF">H9Q81_01900</name>
</gene>
<keyword evidence="12" id="KW-0804">Transcription</keyword>
<evidence type="ECO:0000256" key="11">
    <source>
        <dbReference type="ARBA" id="ARBA00023159"/>
    </source>
</evidence>
<dbReference type="Gene3D" id="3.40.50.300">
    <property type="entry name" value="P-loop containing nucleotide triphosphate hydrolases"/>
    <property type="match status" value="1"/>
</dbReference>
<dbReference type="Gene3D" id="1.10.10.60">
    <property type="entry name" value="Homeodomain-like"/>
    <property type="match status" value="1"/>
</dbReference>
<dbReference type="SUPFAM" id="SSF46689">
    <property type="entry name" value="Homeodomain-like"/>
    <property type="match status" value="1"/>
</dbReference>
<reference evidence="18 19" key="1">
    <citation type="submission" date="2020-08" db="EMBL/GenBank/DDBJ databases">
        <authorList>
            <person name="Liu C."/>
            <person name="Sun Q."/>
        </authorList>
    </citation>
    <scope>NUCLEOTIDE SEQUENCE [LARGE SCALE GENOMIC DNA]</scope>
    <source>
        <strain evidence="18 19">NSJ-57</strain>
    </source>
</reference>
<evidence type="ECO:0000256" key="9">
    <source>
        <dbReference type="ARBA" id="ARBA00023015"/>
    </source>
</evidence>
<dbReference type="CDD" id="cd00009">
    <property type="entry name" value="AAA"/>
    <property type="match status" value="1"/>
</dbReference>
<dbReference type="Pfam" id="PF25601">
    <property type="entry name" value="AAA_lid_14"/>
    <property type="match status" value="1"/>
</dbReference>
<dbReference type="InterPro" id="IPR011006">
    <property type="entry name" value="CheY-like_superfamily"/>
</dbReference>
<evidence type="ECO:0000256" key="13">
    <source>
        <dbReference type="ARBA" id="ARBA00029881"/>
    </source>
</evidence>
<sequence>MVLLGFRLEKSLKEELENNFENELTFADDVSKFVDCLKNKKYETIVIEERNLQEEALINLIKMARDHQKKGVIIVLGETSNLKVVAGSIKAGAYDYVLKPLSSQEIVKIIEKSVKDSRLLAERIDKHKSTGDKLIGQSKQIVDLYKMIGKVAMSRLPVLVFGEKGTGKTSVAKAIHQFSEWSDKPLISLNCTSYQNGLLERKMFGYEKGAFRGAVFPQVGELEKANGGTLHLGNIESLSLDMQSKVLYFLEEGKFFRLGGAEPIEVDIRVVATTCVNLEELINQGKFIDELYRKLRVLEINIPPLRDRKDDIPLIIDHYLIECNDELQKNIKGISKPALKKILRHDWPGNVNELKNAIKSAVALCRGTSILIEDLPSNVLGTKVTKKKGDALTSDLKEWIKSEIDIFKKNNQKDYYGNIISKVEKELIRQVLQMTNGKKVETAEILGITRNTLRTKMSNYGLE</sequence>
<keyword evidence="10" id="KW-0238">DNA-binding</keyword>
<keyword evidence="19" id="KW-1185">Reference proteome</keyword>
<keyword evidence="3" id="KW-0963">Cytoplasm</keyword>
<evidence type="ECO:0000313" key="19">
    <source>
        <dbReference type="Proteomes" id="UP000515913"/>
    </source>
</evidence>
<dbReference type="PRINTS" id="PR01590">
    <property type="entry name" value="HTHFIS"/>
</dbReference>
<accession>A0A7G9GZF5</accession>
<dbReference type="RefSeq" id="WP_101475070.1">
    <property type="nucleotide sequence ID" value="NZ_CP060637.1"/>
</dbReference>
<evidence type="ECO:0000256" key="8">
    <source>
        <dbReference type="ARBA" id="ARBA00023012"/>
    </source>
</evidence>
<evidence type="ECO:0000256" key="5">
    <source>
        <dbReference type="ARBA" id="ARBA00022553"/>
    </source>
</evidence>
<protein>
    <recommendedName>
        <fullName evidence="2">DNA-binding transcriptional regulator NtrC</fullName>
    </recommendedName>
    <alternativeName>
        <fullName evidence="13">Nitrogen regulation protein NR(I)</fullName>
    </alternativeName>
    <alternativeName>
        <fullName evidence="14">Nitrogen regulator I</fullName>
    </alternativeName>
</protein>
<evidence type="ECO:0000313" key="18">
    <source>
        <dbReference type="EMBL" id="QNM16187.1"/>
    </source>
</evidence>
<dbReference type="Proteomes" id="UP000515913">
    <property type="component" value="Chromosome"/>
</dbReference>
<evidence type="ECO:0000256" key="6">
    <source>
        <dbReference type="ARBA" id="ARBA00022741"/>
    </source>
</evidence>